<gene>
    <name evidence="1" type="ORF">PRA_mt0043</name>
</gene>
<keyword evidence="1" id="KW-0496">Mitochondrion</keyword>
<dbReference type="InterPro" id="IPR003647">
    <property type="entry name" value="Intron_nuc_1_rpt"/>
</dbReference>
<dbReference type="GeneID" id="14469582"/>
<evidence type="ECO:0000313" key="1">
    <source>
        <dbReference type="EMBL" id="CCE89174.1"/>
    </source>
</evidence>
<dbReference type="AlphaFoldDB" id="L8B9E4"/>
<dbReference type="SMART" id="SM00497">
    <property type="entry name" value="IENR1"/>
    <property type="match status" value="3"/>
</dbReference>
<reference evidence="1" key="1">
    <citation type="journal article" date="2014" name="PLoS ONE">
        <title>Mitochondrial Genome of Phlebia radiata Is the Second Largest (156 kbp) among Fungi and Features Signs of Genome Flexibility and Recent Recombination Events.</title>
        <authorList>
            <person name="Salavirta H."/>
            <person name="Oksanen I."/>
            <person name="Kuuskeri J."/>
            <person name="Makela M."/>
            <person name="Laine P."/>
            <person name="Paulin L."/>
            <person name="Lundell T."/>
        </authorList>
    </citation>
    <scope>NUCLEOTIDE SEQUENCE</scope>
    <source>
        <strain evidence="1">79</strain>
    </source>
</reference>
<organism evidence="1">
    <name type="scientific">Phlebia radiata</name>
    <name type="common">White-rot fungus</name>
    <dbReference type="NCBI Taxonomy" id="5308"/>
    <lineage>
        <taxon>Eukaryota</taxon>
        <taxon>Fungi</taxon>
        <taxon>Dikarya</taxon>
        <taxon>Basidiomycota</taxon>
        <taxon>Agaricomycotina</taxon>
        <taxon>Agaricomycetes</taxon>
        <taxon>Polyporales</taxon>
        <taxon>Meruliaceae</taxon>
        <taxon>Phlebia</taxon>
    </lineage>
</organism>
<name>L8B9E4_PHLRA</name>
<protein>
    <submittedName>
        <fullName evidence="1">Uncharacterized protein</fullName>
    </submittedName>
</protein>
<accession>L8B9E4</accession>
<dbReference type="EMBL" id="HE613568">
    <property type="protein sequence ID" value="CCE89174.1"/>
    <property type="molecule type" value="Genomic_DNA"/>
</dbReference>
<sequence>MDLSARLSDYFSKSYIKAQSKRGSAISLAIAKYGYDEFTLQVLVLGSSPIRENISVNSDHILLEQYYLDRYLLIYNVRRVALGPAPTYKTNEPKIMAENNPQFGKLGSEGAAWANRHSEEQRAIWSLTRSTPIFIYDNNDLTFKLFIYGYERLANYLDVHINTAKRAAKSGKVYTNPKGESFIISLVELTEQELKNIKINNKPKSTIAKAVHVYNKDKTILLKTFNTVSSFITLSKQSGSSVKLLCESDALWLGEYFLSYELLPSADNSLNSVGIFNPKLNTRKLSIPVYSYSADGKTFIKYYSSLRNCVKELEGNRNFNTKTLELCIKHKELYHGFIVSDVPLFDHLIWSPHNLAVAKYKQK</sequence>
<geneLocation type="mitochondrion" evidence="1"/>
<proteinExistence type="predicted"/>
<dbReference type="RefSeq" id="YP_007374876.1">
    <property type="nucleotide sequence ID" value="NC_020148.1"/>
</dbReference>